<dbReference type="RefSeq" id="WP_074867647.1">
    <property type="nucleotide sequence ID" value="NZ_FOAS01000008.1"/>
</dbReference>
<evidence type="ECO:0000256" key="1">
    <source>
        <dbReference type="SAM" id="MobiDB-lite"/>
    </source>
</evidence>
<keyword evidence="4" id="KW-1185">Reference proteome</keyword>
<evidence type="ECO:0000313" key="4">
    <source>
        <dbReference type="Proteomes" id="UP000185766"/>
    </source>
</evidence>
<evidence type="ECO:0000313" key="3">
    <source>
        <dbReference type="EMBL" id="SEL13461.1"/>
    </source>
</evidence>
<evidence type="ECO:0000256" key="2">
    <source>
        <dbReference type="SAM" id="SignalP"/>
    </source>
</evidence>
<protein>
    <recommendedName>
        <fullName evidence="5">LTXXQ motif family protein</fullName>
    </recommendedName>
</protein>
<dbReference type="Proteomes" id="UP000185766">
    <property type="component" value="Unassembled WGS sequence"/>
</dbReference>
<organism evidence="3 4">
    <name type="scientific">Atopomonas hussainii</name>
    <dbReference type="NCBI Taxonomy" id="1429083"/>
    <lineage>
        <taxon>Bacteria</taxon>
        <taxon>Pseudomonadati</taxon>
        <taxon>Pseudomonadota</taxon>
        <taxon>Gammaproteobacteria</taxon>
        <taxon>Pseudomonadales</taxon>
        <taxon>Pseudomonadaceae</taxon>
        <taxon>Atopomonas</taxon>
    </lineage>
</organism>
<feature type="region of interest" description="Disordered" evidence="1">
    <location>
        <begin position="71"/>
        <end position="105"/>
    </location>
</feature>
<feature type="chain" id="PRO_5010209319" description="LTXXQ motif family protein" evidence="2">
    <location>
        <begin position="21"/>
        <end position="105"/>
    </location>
</feature>
<proteinExistence type="predicted"/>
<dbReference type="AlphaFoldDB" id="A0A1H7MQR9"/>
<gene>
    <name evidence="3" type="ORF">SAMN05216214_108156</name>
</gene>
<feature type="signal peptide" evidence="2">
    <location>
        <begin position="1"/>
        <end position="20"/>
    </location>
</feature>
<name>A0A1H7MQR9_9GAMM</name>
<accession>A0A1H7MQR9</accession>
<sequence length="105" mass="12426">MKKMLTALSIAVLLPTLAIASEGKFEGKRDHMRDMAKDLNLSDEQRGEIRNIMKKHMEATRLEIRNVLDDEQRAKFDAKHEERMQKMEERKAKREERKAERDSDE</sequence>
<keyword evidence="2" id="KW-0732">Signal</keyword>
<dbReference type="STRING" id="1429083.GCA_001885685_00064"/>
<dbReference type="EMBL" id="FOAS01000008">
    <property type="protein sequence ID" value="SEL13461.1"/>
    <property type="molecule type" value="Genomic_DNA"/>
</dbReference>
<reference evidence="3 4" key="1">
    <citation type="submission" date="2016-10" db="EMBL/GenBank/DDBJ databases">
        <authorList>
            <person name="de Groot N.N."/>
        </authorList>
    </citation>
    <scope>NUCLEOTIDE SEQUENCE [LARGE SCALE GENOMIC DNA]</scope>
    <source>
        <strain evidence="3 4">JCM 19513</strain>
    </source>
</reference>
<dbReference type="Gene3D" id="1.20.120.1490">
    <property type="match status" value="2"/>
</dbReference>
<evidence type="ECO:0008006" key="5">
    <source>
        <dbReference type="Google" id="ProtNLM"/>
    </source>
</evidence>